<dbReference type="AlphaFoldDB" id="A0A1A9HZP1"/>
<dbReference type="InterPro" id="IPR007341">
    <property type="entry name" value="Transgly_assoc"/>
</dbReference>
<keyword evidence="5 7" id="KW-1133">Transmembrane helix</keyword>
<keyword evidence="6 7" id="KW-0472">Membrane</keyword>
<gene>
    <name evidence="8" type="ORF">A8C56_05665</name>
</gene>
<sequence length="83" mass="8632">MDILWTLLIGAVAGWLGSVIFQGSGLGLIGNIIIGILGSFVGGWLLGKLHISFGSGTIGTILQGALGAVVILFVLNLIFRRRV</sequence>
<name>A0A1A9HZP1_9BACT</name>
<evidence type="ECO:0000256" key="3">
    <source>
        <dbReference type="ARBA" id="ARBA00022475"/>
    </source>
</evidence>
<keyword evidence="4 7" id="KW-0812">Transmembrane</keyword>
<proteinExistence type="inferred from homology"/>
<evidence type="ECO:0000313" key="8">
    <source>
        <dbReference type="EMBL" id="ANH80545.1"/>
    </source>
</evidence>
<dbReference type="PANTHER" id="PTHR33884:SF3">
    <property type="entry name" value="UPF0410 PROTEIN YMGE"/>
    <property type="match status" value="1"/>
</dbReference>
<evidence type="ECO:0000313" key="9">
    <source>
        <dbReference type="Proteomes" id="UP000077667"/>
    </source>
</evidence>
<comment type="subcellular location">
    <subcellularLocation>
        <location evidence="1">Cell membrane</location>
        <topology evidence="1">Multi-pass membrane protein</topology>
    </subcellularLocation>
</comment>
<dbReference type="EMBL" id="CP015772">
    <property type="protein sequence ID" value="ANH80545.1"/>
    <property type="molecule type" value="Genomic_DNA"/>
</dbReference>
<dbReference type="STRING" id="1176587.A8C56_05665"/>
<dbReference type="GO" id="GO:0005886">
    <property type="term" value="C:plasma membrane"/>
    <property type="evidence" value="ECO:0007669"/>
    <property type="project" value="UniProtKB-SubCell"/>
</dbReference>
<comment type="similarity">
    <text evidence="2">Belongs to the UPF0410 family.</text>
</comment>
<dbReference type="KEGG" id="nia:A8C56_05665"/>
<evidence type="ECO:0000256" key="6">
    <source>
        <dbReference type="ARBA" id="ARBA00023136"/>
    </source>
</evidence>
<organism evidence="8 9">
    <name type="scientific">Niabella ginsenosidivorans</name>
    <dbReference type="NCBI Taxonomy" id="1176587"/>
    <lineage>
        <taxon>Bacteria</taxon>
        <taxon>Pseudomonadati</taxon>
        <taxon>Bacteroidota</taxon>
        <taxon>Chitinophagia</taxon>
        <taxon>Chitinophagales</taxon>
        <taxon>Chitinophagaceae</taxon>
        <taxon>Niabella</taxon>
    </lineage>
</organism>
<dbReference type="RefSeq" id="WP_067753197.1">
    <property type="nucleotide sequence ID" value="NZ_CP015772.1"/>
</dbReference>
<accession>A0A1A9HZP1</accession>
<keyword evidence="9" id="KW-1185">Reference proteome</keyword>
<evidence type="ECO:0000256" key="2">
    <source>
        <dbReference type="ARBA" id="ARBA00011006"/>
    </source>
</evidence>
<protein>
    <recommendedName>
        <fullName evidence="10">Transglycosylase</fullName>
    </recommendedName>
</protein>
<feature type="transmembrane region" description="Helical" evidence="7">
    <location>
        <begin position="58"/>
        <end position="79"/>
    </location>
</feature>
<evidence type="ECO:0000256" key="4">
    <source>
        <dbReference type="ARBA" id="ARBA00022692"/>
    </source>
</evidence>
<keyword evidence="3" id="KW-1003">Cell membrane</keyword>
<dbReference type="OrthoDB" id="964123at2"/>
<evidence type="ECO:0000256" key="5">
    <source>
        <dbReference type="ARBA" id="ARBA00022989"/>
    </source>
</evidence>
<dbReference type="PANTHER" id="PTHR33884">
    <property type="entry name" value="UPF0410 PROTEIN YMGE"/>
    <property type="match status" value="1"/>
</dbReference>
<evidence type="ECO:0008006" key="10">
    <source>
        <dbReference type="Google" id="ProtNLM"/>
    </source>
</evidence>
<evidence type="ECO:0000256" key="1">
    <source>
        <dbReference type="ARBA" id="ARBA00004651"/>
    </source>
</evidence>
<evidence type="ECO:0000256" key="7">
    <source>
        <dbReference type="SAM" id="Phobius"/>
    </source>
</evidence>
<feature type="transmembrane region" description="Helical" evidence="7">
    <location>
        <begin position="28"/>
        <end position="46"/>
    </location>
</feature>
<dbReference type="Pfam" id="PF04226">
    <property type="entry name" value="Transgly_assoc"/>
    <property type="match status" value="1"/>
</dbReference>
<reference evidence="8 9" key="1">
    <citation type="submission" date="2016-05" db="EMBL/GenBank/DDBJ databases">
        <title>Niabella ginsenosidivorans BS26 whole genome sequencing.</title>
        <authorList>
            <person name="Im W.T."/>
            <person name="Siddiqi M.Z."/>
        </authorList>
    </citation>
    <scope>NUCLEOTIDE SEQUENCE [LARGE SCALE GENOMIC DNA]</scope>
    <source>
        <strain evidence="8 9">BS26</strain>
    </source>
</reference>
<dbReference type="Proteomes" id="UP000077667">
    <property type="component" value="Chromosome"/>
</dbReference>